<evidence type="ECO:0000256" key="5">
    <source>
        <dbReference type="ARBA" id="ARBA00022737"/>
    </source>
</evidence>
<evidence type="ECO:0000256" key="7">
    <source>
        <dbReference type="ARBA" id="ARBA00023187"/>
    </source>
</evidence>
<name>A0A6A7G6G6_9CRUS</name>
<dbReference type="GO" id="GO:0003723">
    <property type="term" value="F:RNA binding"/>
    <property type="evidence" value="ECO:0007669"/>
    <property type="project" value="UniProtKB-UniRule"/>
</dbReference>
<keyword evidence="6 10" id="KW-0694">RNA-binding</keyword>
<feature type="domain" description="RRM" evidence="12">
    <location>
        <begin position="153"/>
        <end position="227"/>
    </location>
</feature>
<dbReference type="CDD" id="cd12247">
    <property type="entry name" value="RRM2_U1A_like"/>
    <property type="match status" value="1"/>
</dbReference>
<keyword evidence="9 13" id="KW-0687">Ribonucleoprotein</keyword>
<proteinExistence type="evidence at transcript level"/>
<keyword evidence="8" id="KW-0539">Nucleus</keyword>
<protein>
    <submittedName>
        <fullName evidence="13">U2 small nuclear ribonucleoprotein B</fullName>
    </submittedName>
</protein>
<feature type="region of interest" description="Disordered" evidence="11">
    <location>
        <begin position="100"/>
        <end position="144"/>
    </location>
</feature>
<keyword evidence="3" id="KW-0507">mRNA processing</keyword>
<dbReference type="CDD" id="cd12246">
    <property type="entry name" value="RRM1_U1A_like"/>
    <property type="match status" value="1"/>
</dbReference>
<evidence type="ECO:0000256" key="9">
    <source>
        <dbReference type="ARBA" id="ARBA00023274"/>
    </source>
</evidence>
<dbReference type="PANTHER" id="PTHR10501">
    <property type="entry name" value="U1 SMALL NUCLEAR RIBONUCLEOPROTEIN A/U2 SMALL NUCLEAR RIBONUCLEOPROTEIN B"/>
    <property type="match status" value="1"/>
</dbReference>
<keyword evidence="4" id="KW-0747">Spliceosome</keyword>
<evidence type="ECO:0000256" key="1">
    <source>
        <dbReference type="ARBA" id="ARBA00004123"/>
    </source>
</evidence>
<dbReference type="InterPro" id="IPR012677">
    <property type="entry name" value="Nucleotide-bd_a/b_plait_sf"/>
</dbReference>
<keyword evidence="5" id="KW-0677">Repeat</keyword>
<dbReference type="Gene3D" id="3.30.70.330">
    <property type="match status" value="2"/>
</dbReference>
<dbReference type="AlphaFoldDB" id="A0A6A7G6G6"/>
<reference evidence="13" key="1">
    <citation type="submission" date="2017-11" db="EMBL/GenBank/DDBJ databases">
        <title>The sensing device of the deep-sea amphipod.</title>
        <authorList>
            <person name="Kobayashi H."/>
            <person name="Nagahama T."/>
            <person name="Arai W."/>
            <person name="Sasagawa Y."/>
            <person name="Umeda M."/>
            <person name="Hayashi T."/>
            <person name="Nikaido I."/>
            <person name="Watanabe H."/>
            <person name="Oguri K."/>
            <person name="Kitazato H."/>
            <person name="Fujioka K."/>
            <person name="Kido Y."/>
            <person name="Takami H."/>
        </authorList>
    </citation>
    <scope>NUCLEOTIDE SEQUENCE</scope>
    <source>
        <tissue evidence="13">Whole body</tissue>
    </source>
</reference>
<accession>A0A6A7G6G6</accession>
<organism evidence="13">
    <name type="scientific">Hirondellea gigas</name>
    <dbReference type="NCBI Taxonomy" id="1518452"/>
    <lineage>
        <taxon>Eukaryota</taxon>
        <taxon>Metazoa</taxon>
        <taxon>Ecdysozoa</taxon>
        <taxon>Arthropoda</taxon>
        <taxon>Crustacea</taxon>
        <taxon>Multicrustacea</taxon>
        <taxon>Malacostraca</taxon>
        <taxon>Eumalacostraca</taxon>
        <taxon>Peracarida</taxon>
        <taxon>Amphipoda</taxon>
        <taxon>Amphilochidea</taxon>
        <taxon>Lysianassida</taxon>
        <taxon>Lysianassidira</taxon>
        <taxon>Lysianassoidea</taxon>
        <taxon>Lysianassidae</taxon>
        <taxon>Hirondellea</taxon>
    </lineage>
</organism>
<dbReference type="FunFam" id="3.30.70.330:FF:000039">
    <property type="entry name" value="U1 small nuclear ribonucleoprotein A"/>
    <property type="match status" value="1"/>
</dbReference>
<dbReference type="InterPro" id="IPR035979">
    <property type="entry name" value="RBD_domain_sf"/>
</dbReference>
<dbReference type="FunFam" id="3.30.70.330:FF:000029">
    <property type="entry name" value="U2 small nuclear ribonucleoprotein B"/>
    <property type="match status" value="1"/>
</dbReference>
<comment type="similarity">
    <text evidence="2">Belongs to the RRM U1 A/B'' family.</text>
</comment>
<evidence type="ECO:0000256" key="6">
    <source>
        <dbReference type="ARBA" id="ARBA00022884"/>
    </source>
</evidence>
<keyword evidence="7" id="KW-0508">mRNA splicing</keyword>
<dbReference type="SMART" id="SM00360">
    <property type="entry name" value="RRM"/>
    <property type="match status" value="2"/>
</dbReference>
<dbReference type="Pfam" id="PF00076">
    <property type="entry name" value="RRM_1"/>
    <property type="match status" value="2"/>
</dbReference>
<dbReference type="GO" id="GO:0008380">
    <property type="term" value="P:RNA splicing"/>
    <property type="evidence" value="ECO:0007669"/>
    <property type="project" value="UniProtKB-KW"/>
</dbReference>
<evidence type="ECO:0000256" key="11">
    <source>
        <dbReference type="SAM" id="MobiDB-lite"/>
    </source>
</evidence>
<feature type="domain" description="RRM" evidence="12">
    <location>
        <begin position="10"/>
        <end position="89"/>
    </location>
</feature>
<evidence type="ECO:0000256" key="2">
    <source>
        <dbReference type="ARBA" id="ARBA00007243"/>
    </source>
</evidence>
<evidence type="ECO:0000313" key="13">
    <source>
        <dbReference type="EMBL" id="LAC26727.1"/>
    </source>
</evidence>
<dbReference type="EMBL" id="IACT01007613">
    <property type="protein sequence ID" value="LAC26727.1"/>
    <property type="molecule type" value="mRNA"/>
</dbReference>
<comment type="subcellular location">
    <subcellularLocation>
        <location evidence="1">Nucleus</location>
    </subcellularLocation>
</comment>
<dbReference type="PROSITE" id="PS50102">
    <property type="entry name" value="RRM"/>
    <property type="match status" value="2"/>
</dbReference>
<evidence type="ECO:0000256" key="8">
    <source>
        <dbReference type="ARBA" id="ARBA00023242"/>
    </source>
</evidence>
<dbReference type="InterPro" id="IPR000504">
    <property type="entry name" value="RRM_dom"/>
</dbReference>
<dbReference type="GO" id="GO:0006397">
    <property type="term" value="P:mRNA processing"/>
    <property type="evidence" value="ECO:0007669"/>
    <property type="project" value="UniProtKB-KW"/>
</dbReference>
<dbReference type="GO" id="GO:0005681">
    <property type="term" value="C:spliceosomal complex"/>
    <property type="evidence" value="ECO:0007669"/>
    <property type="project" value="UniProtKB-KW"/>
</dbReference>
<evidence type="ECO:0000256" key="4">
    <source>
        <dbReference type="ARBA" id="ARBA00022728"/>
    </source>
</evidence>
<dbReference type="GO" id="GO:0030532">
    <property type="term" value="C:small nuclear ribonucleoprotein complex"/>
    <property type="evidence" value="ECO:0007669"/>
    <property type="project" value="UniProtKB-ARBA"/>
</dbReference>
<evidence type="ECO:0000256" key="3">
    <source>
        <dbReference type="ARBA" id="ARBA00022664"/>
    </source>
</evidence>
<dbReference type="SUPFAM" id="SSF54928">
    <property type="entry name" value="RNA-binding domain, RBD"/>
    <property type="match status" value="1"/>
</dbReference>
<sequence>MSYRDIRPNQTIYVNNLNEKLPKEELRRSLYYLFSQFGPILEVVALKTPKMRGQAFIVFDNIDSSTKAFREMPNFPFYGKAMRIAFAKSKSDVLSHREGDFTTARKRKHDSSASSAMNGVSDEESKSSNSQRKRTPQQIKTASASIPVGAPNNILFVQNFPHETTQTMLTMLFQQYNGFKDVRTIAGKPGICFVDYGTDYEAAKALDALQGFSIKSNHPMQISYAKK</sequence>
<evidence type="ECO:0000259" key="12">
    <source>
        <dbReference type="PROSITE" id="PS50102"/>
    </source>
</evidence>
<evidence type="ECO:0000256" key="10">
    <source>
        <dbReference type="PROSITE-ProRule" id="PRU00176"/>
    </source>
</evidence>